<dbReference type="KEGG" id="alus:STSP2_03198"/>
<dbReference type="SUPFAM" id="SSF50156">
    <property type="entry name" value="PDZ domain-like"/>
    <property type="match status" value="1"/>
</dbReference>
<dbReference type="GO" id="GO:0006508">
    <property type="term" value="P:proteolysis"/>
    <property type="evidence" value="ECO:0007669"/>
    <property type="project" value="UniProtKB-KW"/>
</dbReference>
<dbReference type="EMBL" id="CP019791">
    <property type="protein sequence ID" value="AQT69997.1"/>
    <property type="molecule type" value="Genomic_DNA"/>
</dbReference>
<dbReference type="STRING" id="1936003.STSP2_03198"/>
<keyword evidence="5" id="KW-1185">Reference proteome</keyword>
<dbReference type="PANTHER" id="PTHR43343">
    <property type="entry name" value="PEPTIDASE S12"/>
    <property type="match status" value="1"/>
</dbReference>
<dbReference type="InterPro" id="IPR036034">
    <property type="entry name" value="PDZ_sf"/>
</dbReference>
<organism evidence="4 5">
    <name type="scientific">Anaerohalosphaera lusitana</name>
    <dbReference type="NCBI Taxonomy" id="1936003"/>
    <lineage>
        <taxon>Bacteria</taxon>
        <taxon>Pseudomonadati</taxon>
        <taxon>Planctomycetota</taxon>
        <taxon>Phycisphaerae</taxon>
        <taxon>Sedimentisphaerales</taxon>
        <taxon>Anaerohalosphaeraceae</taxon>
        <taxon>Anaerohalosphaera</taxon>
    </lineage>
</organism>
<protein>
    <submittedName>
        <fullName evidence="4">Putative periplasmic serine endoprotease DegP-like</fullName>
        <ecNumber evidence="4">3.4.21.107</ecNumber>
    </submittedName>
</protein>
<evidence type="ECO:0000256" key="1">
    <source>
        <dbReference type="ARBA" id="ARBA00022670"/>
    </source>
</evidence>
<dbReference type="PRINTS" id="PR00834">
    <property type="entry name" value="PROTEASES2C"/>
</dbReference>
<reference evidence="5" key="1">
    <citation type="submission" date="2017-02" db="EMBL/GenBank/DDBJ databases">
        <title>Comparative genomics and description of representatives of a novel lineage of planctomycetes thriving in anoxic sediments.</title>
        <authorList>
            <person name="Spring S."/>
            <person name="Bunk B."/>
            <person name="Sproer C."/>
        </authorList>
    </citation>
    <scope>NUCLEOTIDE SEQUENCE [LARGE SCALE GENOMIC DNA]</scope>
    <source>
        <strain evidence="5">ST-NAGAB-D1</strain>
    </source>
</reference>
<dbReference type="InterPro" id="IPR009003">
    <property type="entry name" value="Peptidase_S1_PA"/>
</dbReference>
<gene>
    <name evidence="4" type="primary">degP1</name>
    <name evidence="4" type="ORF">STSP2_03198</name>
</gene>
<evidence type="ECO:0000256" key="2">
    <source>
        <dbReference type="ARBA" id="ARBA00022801"/>
    </source>
</evidence>
<dbReference type="Proteomes" id="UP000189674">
    <property type="component" value="Chromosome"/>
</dbReference>
<proteinExistence type="predicted"/>
<dbReference type="PANTHER" id="PTHR43343:SF3">
    <property type="entry name" value="PROTEASE DO-LIKE 8, CHLOROPLASTIC"/>
    <property type="match status" value="1"/>
</dbReference>
<keyword evidence="2 4" id="KW-0378">Hydrolase</keyword>
<dbReference type="SMART" id="SM00228">
    <property type="entry name" value="PDZ"/>
    <property type="match status" value="1"/>
</dbReference>
<dbReference type="Gene3D" id="2.40.10.120">
    <property type="match status" value="1"/>
</dbReference>
<evidence type="ECO:0000259" key="3">
    <source>
        <dbReference type="SMART" id="SM00228"/>
    </source>
</evidence>
<dbReference type="InterPro" id="IPR001478">
    <property type="entry name" value="PDZ"/>
</dbReference>
<accession>A0A1U9NQE1</accession>
<dbReference type="GO" id="GO:0004252">
    <property type="term" value="F:serine-type endopeptidase activity"/>
    <property type="evidence" value="ECO:0007669"/>
    <property type="project" value="InterPro"/>
</dbReference>
<dbReference type="InterPro" id="IPR051201">
    <property type="entry name" value="Chloro_Bact_Ser_Proteases"/>
</dbReference>
<dbReference type="Gene3D" id="2.30.42.10">
    <property type="match status" value="1"/>
</dbReference>
<feature type="domain" description="PDZ" evidence="3">
    <location>
        <begin position="225"/>
        <end position="334"/>
    </location>
</feature>
<evidence type="ECO:0000313" key="4">
    <source>
        <dbReference type="EMBL" id="AQT69997.1"/>
    </source>
</evidence>
<dbReference type="InterPro" id="IPR001940">
    <property type="entry name" value="Peptidase_S1C"/>
</dbReference>
<dbReference type="SUPFAM" id="SSF50494">
    <property type="entry name" value="Trypsin-like serine proteases"/>
    <property type="match status" value="1"/>
</dbReference>
<dbReference type="RefSeq" id="WP_169853269.1">
    <property type="nucleotide sequence ID" value="NZ_CP019791.1"/>
</dbReference>
<evidence type="ECO:0000313" key="5">
    <source>
        <dbReference type="Proteomes" id="UP000189674"/>
    </source>
</evidence>
<name>A0A1U9NQE1_9BACT</name>
<dbReference type="Pfam" id="PF13180">
    <property type="entry name" value="PDZ_2"/>
    <property type="match status" value="1"/>
</dbReference>
<dbReference type="Pfam" id="PF13365">
    <property type="entry name" value="Trypsin_2"/>
    <property type="match status" value="1"/>
</dbReference>
<dbReference type="EC" id="3.4.21.107" evidence="4"/>
<sequence precursor="true">MSKAKWTPRAIVLFIFFLTMLTGLISLTILAPATADNTGPDTAESSKQSPDLPQQNLYDHVAPASVEILVDGRLAGSGCFVAPTGLVITAEHVLAHPDRRIEVITNTRDRIPASVVAVNCAHDLALLQVDSDRENFPYLPIAEKTPPASTPAYVFGAPVFRHGVMLAGRVARNQTAFEWYGSEKEYIEIIHFSALAPQGMSGGPWFDSEGQLIGIQSGGMVLDGGHVGISFVAPARPLRELVKNKKTVQTPTLAIACEEMWEQGSNPLKNGESIEGLIVRIVCEPGPSFSAGLKPDDIITAVEGEKVRYRDELLHAVRSRKTGQTVNLTVISPDNPEPRDVDVTLTALEKEWLDKDAEQT</sequence>
<keyword evidence="1 4" id="KW-0645">Protease</keyword>
<dbReference type="AlphaFoldDB" id="A0A1U9NQE1"/>